<dbReference type="EMBL" id="BAABGA010000043">
    <property type="protein sequence ID" value="GAA4457916.1"/>
    <property type="molecule type" value="Genomic_DNA"/>
</dbReference>
<evidence type="ECO:0000313" key="3">
    <source>
        <dbReference type="Proteomes" id="UP001500840"/>
    </source>
</evidence>
<feature type="region of interest" description="Disordered" evidence="1">
    <location>
        <begin position="17"/>
        <end position="93"/>
    </location>
</feature>
<accession>A0ABP8N068</accession>
<name>A0ABP8N068_9BACT</name>
<dbReference type="Proteomes" id="UP001500840">
    <property type="component" value="Unassembled WGS sequence"/>
</dbReference>
<sequence length="124" mass="13415">MAKISVGNRLVRTPSVGGTVQRLREGGVKETGEVSKDGSKEGALRKAWARGSSVKKGALLPHREQWHVSQKTRKSQSITGTTGQAHPQQECRGGCPMRLSKFVVRREPDAIELNFAIDAANPLG</sequence>
<organism evidence="2 3">
    <name type="scientific">Novipirellula rosea</name>
    <dbReference type="NCBI Taxonomy" id="1031540"/>
    <lineage>
        <taxon>Bacteria</taxon>
        <taxon>Pseudomonadati</taxon>
        <taxon>Planctomycetota</taxon>
        <taxon>Planctomycetia</taxon>
        <taxon>Pirellulales</taxon>
        <taxon>Pirellulaceae</taxon>
        <taxon>Novipirellula</taxon>
    </lineage>
</organism>
<comment type="caution">
    <text evidence="2">The sequence shown here is derived from an EMBL/GenBank/DDBJ whole genome shotgun (WGS) entry which is preliminary data.</text>
</comment>
<keyword evidence="3" id="KW-1185">Reference proteome</keyword>
<evidence type="ECO:0000256" key="1">
    <source>
        <dbReference type="SAM" id="MobiDB-lite"/>
    </source>
</evidence>
<proteinExistence type="predicted"/>
<reference evidence="3" key="1">
    <citation type="journal article" date="2019" name="Int. J. Syst. Evol. Microbiol.">
        <title>The Global Catalogue of Microorganisms (GCM) 10K type strain sequencing project: providing services to taxonomists for standard genome sequencing and annotation.</title>
        <authorList>
            <consortium name="The Broad Institute Genomics Platform"/>
            <consortium name="The Broad Institute Genome Sequencing Center for Infectious Disease"/>
            <person name="Wu L."/>
            <person name="Ma J."/>
        </authorList>
    </citation>
    <scope>NUCLEOTIDE SEQUENCE [LARGE SCALE GENOMIC DNA]</scope>
    <source>
        <strain evidence="3">JCM 17759</strain>
    </source>
</reference>
<feature type="compositionally biased region" description="Basic and acidic residues" evidence="1">
    <location>
        <begin position="22"/>
        <end position="44"/>
    </location>
</feature>
<protein>
    <submittedName>
        <fullName evidence="2">Uncharacterized protein</fullName>
    </submittedName>
</protein>
<feature type="compositionally biased region" description="Polar residues" evidence="1">
    <location>
        <begin position="75"/>
        <end position="87"/>
    </location>
</feature>
<evidence type="ECO:0000313" key="2">
    <source>
        <dbReference type="EMBL" id="GAA4457916.1"/>
    </source>
</evidence>
<gene>
    <name evidence="2" type="ORF">GCM10023156_35370</name>
</gene>